<feature type="region of interest" description="Disordered" evidence="1">
    <location>
        <begin position="132"/>
        <end position="164"/>
    </location>
</feature>
<dbReference type="Proteomes" id="UP001396898">
    <property type="component" value="Unassembled WGS sequence"/>
</dbReference>
<name>A0ABR1R4L9_9PEZI</name>
<accession>A0ABR1R4L9</accession>
<evidence type="ECO:0000256" key="1">
    <source>
        <dbReference type="SAM" id="MobiDB-lite"/>
    </source>
</evidence>
<evidence type="ECO:0000313" key="3">
    <source>
        <dbReference type="Proteomes" id="UP001396898"/>
    </source>
</evidence>
<organism evidence="2 3">
    <name type="scientific">Apiospora marii</name>
    <dbReference type="NCBI Taxonomy" id="335849"/>
    <lineage>
        <taxon>Eukaryota</taxon>
        <taxon>Fungi</taxon>
        <taxon>Dikarya</taxon>
        <taxon>Ascomycota</taxon>
        <taxon>Pezizomycotina</taxon>
        <taxon>Sordariomycetes</taxon>
        <taxon>Xylariomycetidae</taxon>
        <taxon>Amphisphaeriales</taxon>
        <taxon>Apiosporaceae</taxon>
        <taxon>Apiospora</taxon>
    </lineage>
</organism>
<sequence>MIRKLLTFPGPLSSIRYVTVSGLMGSMVAVRAPARPQAEILIHEFLRVLEGLQLEELAVNASLGCLYFERLRGGHALQRRRWSRLAWMPSLCGELYMGEEEFVNAIAPHDEDYGKIKREQYGLLSRVADRKSTGKLRQGALPGRRRHLGQRHEPAFRPRVPNPQEAVESYHDWIQSRNEDIAPGSNDQKLDMLSPDTRRSASAPTESSHISAWTRRSANATTESSHISAYRQLSPDYG</sequence>
<keyword evidence="3" id="KW-1185">Reference proteome</keyword>
<proteinExistence type="predicted"/>
<feature type="region of interest" description="Disordered" evidence="1">
    <location>
        <begin position="179"/>
        <end position="238"/>
    </location>
</feature>
<dbReference type="EMBL" id="JAQQWI010000021">
    <property type="protein sequence ID" value="KAK7998494.1"/>
    <property type="molecule type" value="Genomic_DNA"/>
</dbReference>
<protein>
    <submittedName>
        <fullName evidence="2">Calcium-binding mitochondrial carrier protein Aralar1</fullName>
    </submittedName>
</protein>
<evidence type="ECO:0000313" key="2">
    <source>
        <dbReference type="EMBL" id="KAK7998494.1"/>
    </source>
</evidence>
<comment type="caution">
    <text evidence="2">The sequence shown here is derived from an EMBL/GenBank/DDBJ whole genome shotgun (WGS) entry which is preliminary data.</text>
</comment>
<reference evidence="2 3" key="1">
    <citation type="submission" date="2023-01" db="EMBL/GenBank/DDBJ databases">
        <title>Analysis of 21 Apiospora genomes using comparative genomics revels a genus with tremendous synthesis potential of carbohydrate active enzymes and secondary metabolites.</title>
        <authorList>
            <person name="Sorensen T."/>
        </authorList>
    </citation>
    <scope>NUCLEOTIDE SEQUENCE [LARGE SCALE GENOMIC DNA]</scope>
    <source>
        <strain evidence="2 3">CBS 20057</strain>
    </source>
</reference>
<gene>
    <name evidence="2" type="ORF">PG991_014973</name>
</gene>
<feature type="compositionally biased region" description="Polar residues" evidence="1">
    <location>
        <begin position="200"/>
        <end position="227"/>
    </location>
</feature>